<comment type="caution">
    <text evidence="1">The sequence shown here is derived from an EMBL/GenBank/DDBJ whole genome shotgun (WGS) entry which is preliminary data.</text>
</comment>
<dbReference type="PANTHER" id="PTHR22883">
    <property type="entry name" value="ZINC FINGER DHHC DOMAIN CONTAINING PROTEIN"/>
    <property type="match status" value="1"/>
</dbReference>
<dbReference type="PROSITE" id="PS50216">
    <property type="entry name" value="DHHC"/>
    <property type="match status" value="1"/>
</dbReference>
<dbReference type="EMBL" id="CAXAMN010007291">
    <property type="protein sequence ID" value="CAK9021053.1"/>
    <property type="molecule type" value="Genomic_DNA"/>
</dbReference>
<accession>A0ABP0K325</accession>
<proteinExistence type="predicted"/>
<dbReference type="Proteomes" id="UP001642484">
    <property type="component" value="Unassembled WGS sequence"/>
</dbReference>
<protein>
    <submittedName>
        <fullName evidence="1">Uncharacterized protein</fullName>
    </submittedName>
</protein>
<organism evidence="1 2">
    <name type="scientific">Durusdinium trenchii</name>
    <dbReference type="NCBI Taxonomy" id="1381693"/>
    <lineage>
        <taxon>Eukaryota</taxon>
        <taxon>Sar</taxon>
        <taxon>Alveolata</taxon>
        <taxon>Dinophyceae</taxon>
        <taxon>Suessiales</taxon>
        <taxon>Symbiodiniaceae</taxon>
        <taxon>Durusdinium</taxon>
    </lineage>
</organism>
<dbReference type="InterPro" id="IPR001594">
    <property type="entry name" value="Palmitoyltrfase_DHHC"/>
</dbReference>
<dbReference type="Pfam" id="PF01529">
    <property type="entry name" value="DHHC"/>
    <property type="match status" value="1"/>
</dbReference>
<evidence type="ECO:0000313" key="2">
    <source>
        <dbReference type="Proteomes" id="UP001642484"/>
    </source>
</evidence>
<reference evidence="1 2" key="1">
    <citation type="submission" date="2024-02" db="EMBL/GenBank/DDBJ databases">
        <authorList>
            <person name="Chen Y."/>
            <person name="Shah S."/>
            <person name="Dougan E. K."/>
            <person name="Thang M."/>
            <person name="Chan C."/>
        </authorList>
    </citation>
    <scope>NUCLEOTIDE SEQUENCE [LARGE SCALE GENOMIC DNA]</scope>
</reference>
<gene>
    <name evidence="1" type="ORF">CCMP2556_LOCUS14305</name>
</gene>
<dbReference type="InterPro" id="IPR039859">
    <property type="entry name" value="PFA4/ZDH16/20/ERF2-like"/>
</dbReference>
<keyword evidence="2" id="KW-1185">Reference proteome</keyword>
<sequence length="371" mass="41451">MRSTNYGDAYGRSGPFSAYGSYGPQLGMQPPTAYHMGDVGMPTYPAGRAHDSVPLVVGQGGLPPTTILAPRRPSTQKADTESCADEGCPDENDDAEDKAGNQDLSWTFLGVNFKPLLPLALALSTVAGAICMLLFQIPLLSRATSTNEVALSAAFCVLYGITLGFMTWCSFADPGQVRKTRNLDRNAMDIEEGMPRRAHRSWQYPRPIRRYDHYCKWLNNVIGLLNHREFVLMLFGLLLIGVLGLVIDLWLAILIAQKGFMESEIIVALHLAYSVALLAIDWPICRIHLGLVSRNELAQEWKKNENYVANNTTLGDNIPVEELDDEEYNELFDKEAFVYDKTRNPFDHGCPTNCFNFWCKPRWSSDAKGEF</sequence>
<evidence type="ECO:0000313" key="1">
    <source>
        <dbReference type="EMBL" id="CAK9021053.1"/>
    </source>
</evidence>
<name>A0ABP0K325_9DINO</name>